<keyword evidence="3" id="KW-0804">Transcription</keyword>
<dbReference type="Proteomes" id="UP001454036">
    <property type="component" value="Unassembled WGS sequence"/>
</dbReference>
<evidence type="ECO:0000313" key="6">
    <source>
        <dbReference type="EMBL" id="GAA0173095.1"/>
    </source>
</evidence>
<sequence length="280" mass="32335">MDDFSSSSYNNNNNGWNNKTRVPLGFIFLPTDVELVVSYLMRKMKNEALPSQDIIKEVDLYSYADPYALIASHEFMAKEYEWYFFTRRNKRHVNGSRVNRTTSNGFWKASGGEKPIHHNGEIVGKKMSLVFHYNGTSSKPEKTNWLMQEFKLETDDKKGDDWVICKVYNIKDNLQITPGVQEFSCNANYSEAQPMPIDDEVQKVCGYSNQEGFEQSNQFMESSSDSTFQQHLEKNDGPIFEGMFSDEDINNPNLSAPIDLLFNEEDRLFIAGLYCRLHQT</sequence>
<evidence type="ECO:0000256" key="2">
    <source>
        <dbReference type="ARBA" id="ARBA00023125"/>
    </source>
</evidence>
<dbReference type="InterPro" id="IPR003441">
    <property type="entry name" value="NAC-dom"/>
</dbReference>
<dbReference type="SUPFAM" id="SSF101941">
    <property type="entry name" value="NAC domain"/>
    <property type="match status" value="1"/>
</dbReference>
<gene>
    <name evidence="6" type="ORF">LIER_26784</name>
</gene>
<keyword evidence="7" id="KW-1185">Reference proteome</keyword>
<dbReference type="PROSITE" id="PS51005">
    <property type="entry name" value="NAC"/>
    <property type="match status" value="1"/>
</dbReference>
<evidence type="ECO:0000259" key="5">
    <source>
        <dbReference type="PROSITE" id="PS51005"/>
    </source>
</evidence>
<dbReference type="PANTHER" id="PTHR31719">
    <property type="entry name" value="NAC TRANSCRIPTION FACTOR 56"/>
    <property type="match status" value="1"/>
</dbReference>
<name>A0AAV3R9V4_LITER</name>
<evidence type="ECO:0000256" key="3">
    <source>
        <dbReference type="ARBA" id="ARBA00023163"/>
    </source>
</evidence>
<dbReference type="Pfam" id="PF02365">
    <property type="entry name" value="NAM"/>
    <property type="match status" value="1"/>
</dbReference>
<accession>A0AAV3R9V4</accession>
<keyword evidence="1" id="KW-0805">Transcription regulation</keyword>
<dbReference type="GO" id="GO:0003677">
    <property type="term" value="F:DNA binding"/>
    <property type="evidence" value="ECO:0007669"/>
    <property type="project" value="UniProtKB-KW"/>
</dbReference>
<dbReference type="EMBL" id="BAABME010008442">
    <property type="protein sequence ID" value="GAA0173095.1"/>
    <property type="molecule type" value="Genomic_DNA"/>
</dbReference>
<reference evidence="6 7" key="1">
    <citation type="submission" date="2024-01" db="EMBL/GenBank/DDBJ databases">
        <title>The complete chloroplast genome sequence of Lithospermum erythrorhizon: insights into the phylogenetic relationship among Boraginaceae species and the maternal lineages of purple gromwells.</title>
        <authorList>
            <person name="Okada T."/>
            <person name="Watanabe K."/>
        </authorList>
    </citation>
    <scope>NUCLEOTIDE SEQUENCE [LARGE SCALE GENOMIC DNA]</scope>
</reference>
<evidence type="ECO:0000313" key="7">
    <source>
        <dbReference type="Proteomes" id="UP001454036"/>
    </source>
</evidence>
<dbReference type="Gene3D" id="2.170.150.80">
    <property type="entry name" value="NAC domain"/>
    <property type="match status" value="1"/>
</dbReference>
<keyword evidence="4" id="KW-0539">Nucleus</keyword>
<proteinExistence type="predicted"/>
<dbReference type="AlphaFoldDB" id="A0AAV3R9V4"/>
<protein>
    <submittedName>
        <fullName evidence="6">DNA-binding transcription factor</fullName>
    </submittedName>
</protein>
<dbReference type="InterPro" id="IPR036093">
    <property type="entry name" value="NAC_dom_sf"/>
</dbReference>
<comment type="caution">
    <text evidence="6">The sequence shown here is derived from an EMBL/GenBank/DDBJ whole genome shotgun (WGS) entry which is preliminary data.</text>
</comment>
<evidence type="ECO:0000256" key="1">
    <source>
        <dbReference type="ARBA" id="ARBA00023015"/>
    </source>
</evidence>
<evidence type="ECO:0000256" key="4">
    <source>
        <dbReference type="ARBA" id="ARBA00023242"/>
    </source>
</evidence>
<dbReference type="GO" id="GO:0006355">
    <property type="term" value="P:regulation of DNA-templated transcription"/>
    <property type="evidence" value="ECO:0007669"/>
    <property type="project" value="InterPro"/>
</dbReference>
<keyword evidence="2 6" id="KW-0238">DNA-binding</keyword>
<feature type="domain" description="NAC" evidence="5">
    <location>
        <begin position="22"/>
        <end position="170"/>
    </location>
</feature>
<organism evidence="6 7">
    <name type="scientific">Lithospermum erythrorhizon</name>
    <name type="common">Purple gromwell</name>
    <name type="synonym">Lithospermum officinale var. erythrorhizon</name>
    <dbReference type="NCBI Taxonomy" id="34254"/>
    <lineage>
        <taxon>Eukaryota</taxon>
        <taxon>Viridiplantae</taxon>
        <taxon>Streptophyta</taxon>
        <taxon>Embryophyta</taxon>
        <taxon>Tracheophyta</taxon>
        <taxon>Spermatophyta</taxon>
        <taxon>Magnoliopsida</taxon>
        <taxon>eudicotyledons</taxon>
        <taxon>Gunneridae</taxon>
        <taxon>Pentapetalae</taxon>
        <taxon>asterids</taxon>
        <taxon>lamiids</taxon>
        <taxon>Boraginales</taxon>
        <taxon>Boraginaceae</taxon>
        <taxon>Boraginoideae</taxon>
        <taxon>Lithospermeae</taxon>
        <taxon>Lithospermum</taxon>
    </lineage>
</organism>
<dbReference type="PANTHER" id="PTHR31719:SF179">
    <property type="entry name" value="OS08G0148400 PROTEIN"/>
    <property type="match status" value="1"/>
</dbReference>